<protein>
    <submittedName>
        <fullName evidence="2">Uncharacterized protein</fullName>
    </submittedName>
</protein>
<accession>A0AAQ3JLW7</accession>
<organism evidence="2 3">
    <name type="scientific">Canna indica</name>
    <name type="common">Indian-shot</name>
    <dbReference type="NCBI Taxonomy" id="4628"/>
    <lineage>
        <taxon>Eukaryota</taxon>
        <taxon>Viridiplantae</taxon>
        <taxon>Streptophyta</taxon>
        <taxon>Embryophyta</taxon>
        <taxon>Tracheophyta</taxon>
        <taxon>Spermatophyta</taxon>
        <taxon>Magnoliopsida</taxon>
        <taxon>Liliopsida</taxon>
        <taxon>Zingiberales</taxon>
        <taxon>Cannaceae</taxon>
        <taxon>Canna</taxon>
    </lineage>
</organism>
<sequence>MGSDISEVVIVGELPSLPPIKTTTSSRQLQEGDEAGERKEYGADGDEECVTPTSEEHRLKPAVVCPAAPRKRRPAKRRLGPPPKGFDAVPCDLASIFLALPPKKRVCVV</sequence>
<gene>
    <name evidence="2" type="ORF">Cni_G00792</name>
</gene>
<keyword evidence="3" id="KW-1185">Reference proteome</keyword>
<evidence type="ECO:0000313" key="2">
    <source>
        <dbReference type="EMBL" id="WOK92101.1"/>
    </source>
</evidence>
<dbReference type="PANTHER" id="PTHR35162:SF2">
    <property type="entry name" value="OS08G0516600 PROTEIN"/>
    <property type="match status" value="1"/>
</dbReference>
<feature type="compositionally biased region" description="Basic residues" evidence="1">
    <location>
        <begin position="69"/>
        <end position="79"/>
    </location>
</feature>
<dbReference type="Proteomes" id="UP001327560">
    <property type="component" value="Chromosome 1"/>
</dbReference>
<proteinExistence type="predicted"/>
<evidence type="ECO:0000313" key="3">
    <source>
        <dbReference type="Proteomes" id="UP001327560"/>
    </source>
</evidence>
<evidence type="ECO:0000256" key="1">
    <source>
        <dbReference type="SAM" id="MobiDB-lite"/>
    </source>
</evidence>
<dbReference type="PANTHER" id="PTHR35162">
    <property type="entry name" value="OS08G0516600 PROTEIN"/>
    <property type="match status" value="1"/>
</dbReference>
<name>A0AAQ3JLW7_9LILI</name>
<dbReference type="InterPro" id="IPR053115">
    <property type="entry name" value="CDK_inhibitor"/>
</dbReference>
<dbReference type="EMBL" id="CP136890">
    <property type="protein sequence ID" value="WOK92101.1"/>
    <property type="molecule type" value="Genomic_DNA"/>
</dbReference>
<reference evidence="2 3" key="1">
    <citation type="submission" date="2023-10" db="EMBL/GenBank/DDBJ databases">
        <title>Chromosome-scale genome assembly provides insights into flower coloration mechanisms of Canna indica.</title>
        <authorList>
            <person name="Li C."/>
        </authorList>
    </citation>
    <scope>NUCLEOTIDE SEQUENCE [LARGE SCALE GENOMIC DNA]</scope>
    <source>
        <tissue evidence="2">Flower</tissue>
    </source>
</reference>
<dbReference type="AlphaFoldDB" id="A0AAQ3JLW7"/>
<feature type="region of interest" description="Disordered" evidence="1">
    <location>
        <begin position="16"/>
        <end position="84"/>
    </location>
</feature>